<name>A0A0S4JQD1_BODSA</name>
<dbReference type="VEuPathDB" id="TriTrypDB:BSAL_37420"/>
<evidence type="ECO:0000256" key="1">
    <source>
        <dbReference type="SAM" id="MobiDB-lite"/>
    </source>
</evidence>
<evidence type="ECO:0000313" key="3">
    <source>
        <dbReference type="Proteomes" id="UP000051952"/>
    </source>
</evidence>
<gene>
    <name evidence="2" type="ORF">BSAL_37420</name>
</gene>
<sequence>MDTSEGWSSSVSTSSLMSDCECVDGTADVIAVDSSPSHGKQRQRSERRGGILTELTLEDICVYTTIDHPPTYRVPNIIHSIRGSFSQFMTVGQPSNLLPPLTSDCCQTFSALAAILFSSFGLVVMAEECWNTCTVNYIVYLAAWLHQLTATLRPRSRPTVGDLNRCLLLPQHFPSKIQEDAFMAVLYERGRVETLVKAMCQVQEGDNTCGYLIVSGQYTVSIFCLAHNVRKGDAAAWNLYIADSHGSLPWAMGKASISSLSLRQQNVIDVDSPEGAAAPLLFDEGVRHFCDILCALLEDNRRLQRTETTSLITPYMTWTPIHRASGTCMTATELAKHIDAVWVPQILQNPRVAEEHVIFGKRHPIQCFWGQITKVVKREPPAQKATLRQPSQTTLDRFMGKKQTTRPADSVQVVDVPVEEGGSVLEEPSNLVPPKRRRL</sequence>
<dbReference type="Proteomes" id="UP000051952">
    <property type="component" value="Unassembled WGS sequence"/>
</dbReference>
<evidence type="ECO:0000313" key="2">
    <source>
        <dbReference type="EMBL" id="CUG92462.1"/>
    </source>
</evidence>
<dbReference type="OrthoDB" id="277060at2759"/>
<organism evidence="2 3">
    <name type="scientific">Bodo saltans</name>
    <name type="common">Flagellated protozoan</name>
    <dbReference type="NCBI Taxonomy" id="75058"/>
    <lineage>
        <taxon>Eukaryota</taxon>
        <taxon>Discoba</taxon>
        <taxon>Euglenozoa</taxon>
        <taxon>Kinetoplastea</taxon>
        <taxon>Metakinetoplastina</taxon>
        <taxon>Eubodonida</taxon>
        <taxon>Bodonidae</taxon>
        <taxon>Bodo</taxon>
    </lineage>
</organism>
<feature type="region of interest" description="Disordered" evidence="1">
    <location>
        <begin position="419"/>
        <end position="439"/>
    </location>
</feature>
<dbReference type="EMBL" id="CYKH01002042">
    <property type="protein sequence ID" value="CUG92462.1"/>
    <property type="molecule type" value="Genomic_DNA"/>
</dbReference>
<reference evidence="3" key="1">
    <citation type="submission" date="2015-09" db="EMBL/GenBank/DDBJ databases">
        <authorList>
            <consortium name="Pathogen Informatics"/>
        </authorList>
    </citation>
    <scope>NUCLEOTIDE SEQUENCE [LARGE SCALE GENOMIC DNA]</scope>
    <source>
        <strain evidence="3">Lake Konstanz</strain>
    </source>
</reference>
<proteinExistence type="predicted"/>
<dbReference type="AlphaFoldDB" id="A0A0S4JQD1"/>
<dbReference type="OMA" id="SHGTQPW"/>
<keyword evidence="3" id="KW-1185">Reference proteome</keyword>
<protein>
    <submittedName>
        <fullName evidence="2">Uncharacterized protein</fullName>
    </submittedName>
</protein>
<accession>A0A0S4JQD1</accession>